<keyword evidence="3" id="KW-1185">Reference proteome</keyword>
<protein>
    <submittedName>
        <fullName evidence="2">Uncharacterized protein</fullName>
    </submittedName>
</protein>
<sequence length="481" mass="53008">MSDYDPKAIEAKAAALWSEGRSKDKNDFHAAKGVYETAIFEMQSTATMLSDEELESAKLYVAALWIALANLAARAKQFGTANKTHKASVVCELTSPSPRLYTEYARFHWEQALKQKDPKKAQERKSQSQGIFIEGLQKCNECEDVDTLWEAFFRLMKDEHKTRTGEVLTLEELKASVKDRIEGTDGGTGFDEQQPPEVSVKREAEDSSASGSTAPPAKKVKRESNNGVAPASSSEAMEVVKSAPVPPPAPAPATVSSPKGKKKKALHNNPEVNAAMHSARTLLNYNPDQKTFPLLNTTFALCSIADGQSLPELGLQLFGPNLIKLSSVSGRDVLGLEDRRTLLKFVCEDVRVLAVVEGLRMMSLVKNVEVMKARERVEENGAGGQEFENNSVWGLRALREKQQLILASLLPEVFSVTVEADELARQRKVLDVLSVWSNMEGKVAEDVLKKELSAVEVEYLEAEGAKLLGVEAQPRDPRRKR</sequence>
<evidence type="ECO:0000256" key="1">
    <source>
        <dbReference type="SAM" id="MobiDB-lite"/>
    </source>
</evidence>
<dbReference type="Proteomes" id="UP001165160">
    <property type="component" value="Unassembled WGS sequence"/>
</dbReference>
<gene>
    <name evidence="2" type="ORF">TrVE_jg8783</name>
</gene>
<name>A0A9W7BX36_9STRA</name>
<accession>A0A9W7BX36</accession>
<organism evidence="2 3">
    <name type="scientific">Triparma verrucosa</name>
    <dbReference type="NCBI Taxonomy" id="1606542"/>
    <lineage>
        <taxon>Eukaryota</taxon>
        <taxon>Sar</taxon>
        <taxon>Stramenopiles</taxon>
        <taxon>Ochrophyta</taxon>
        <taxon>Bolidophyceae</taxon>
        <taxon>Parmales</taxon>
        <taxon>Triparmaceae</taxon>
        <taxon>Triparma</taxon>
    </lineage>
</organism>
<evidence type="ECO:0000313" key="2">
    <source>
        <dbReference type="EMBL" id="GMH98369.1"/>
    </source>
</evidence>
<proteinExistence type="predicted"/>
<feature type="region of interest" description="Disordered" evidence="1">
    <location>
        <begin position="179"/>
        <end position="265"/>
    </location>
</feature>
<dbReference type="AlphaFoldDB" id="A0A9W7BX36"/>
<dbReference type="InterPro" id="IPR011990">
    <property type="entry name" value="TPR-like_helical_dom_sf"/>
</dbReference>
<reference evidence="3" key="1">
    <citation type="journal article" date="2023" name="Commun. Biol.">
        <title>Genome analysis of Parmales, the sister group of diatoms, reveals the evolutionary specialization of diatoms from phago-mixotrophs to photoautotrophs.</title>
        <authorList>
            <person name="Ban H."/>
            <person name="Sato S."/>
            <person name="Yoshikawa S."/>
            <person name="Yamada K."/>
            <person name="Nakamura Y."/>
            <person name="Ichinomiya M."/>
            <person name="Sato N."/>
            <person name="Blanc-Mathieu R."/>
            <person name="Endo H."/>
            <person name="Kuwata A."/>
            <person name="Ogata H."/>
        </authorList>
    </citation>
    <scope>NUCLEOTIDE SEQUENCE [LARGE SCALE GENOMIC DNA]</scope>
    <source>
        <strain evidence="3">NIES 3699</strain>
    </source>
</reference>
<feature type="compositionally biased region" description="Polar residues" evidence="1">
    <location>
        <begin position="225"/>
        <end position="235"/>
    </location>
</feature>
<dbReference type="Gene3D" id="1.25.40.10">
    <property type="entry name" value="Tetratricopeptide repeat domain"/>
    <property type="match status" value="1"/>
</dbReference>
<dbReference type="EMBL" id="BRXX01000216">
    <property type="protein sequence ID" value="GMH98369.1"/>
    <property type="molecule type" value="Genomic_DNA"/>
</dbReference>
<evidence type="ECO:0000313" key="3">
    <source>
        <dbReference type="Proteomes" id="UP001165160"/>
    </source>
</evidence>
<comment type="caution">
    <text evidence="2">The sequence shown here is derived from an EMBL/GenBank/DDBJ whole genome shotgun (WGS) entry which is preliminary data.</text>
</comment>